<dbReference type="InterPro" id="IPR011541">
    <property type="entry name" value="Ni/Co_transpt_high_affinity"/>
</dbReference>
<reference evidence="9 10" key="1">
    <citation type="journal article" date="2015" name="Genome Announc.">
        <title>Expanding the biotechnology potential of lactobacilli through comparative genomics of 213 strains and associated genera.</title>
        <authorList>
            <person name="Sun Z."/>
            <person name="Harris H.M."/>
            <person name="McCann A."/>
            <person name="Guo C."/>
            <person name="Argimon S."/>
            <person name="Zhang W."/>
            <person name="Yang X."/>
            <person name="Jeffery I.B."/>
            <person name="Cooney J.C."/>
            <person name="Kagawa T.F."/>
            <person name="Liu W."/>
            <person name="Song Y."/>
            <person name="Salvetti E."/>
            <person name="Wrobel A."/>
            <person name="Rasinkangas P."/>
            <person name="Parkhill J."/>
            <person name="Rea M.C."/>
            <person name="O'Sullivan O."/>
            <person name="Ritari J."/>
            <person name="Douillard F.P."/>
            <person name="Paul Ross R."/>
            <person name="Yang R."/>
            <person name="Briner A.E."/>
            <person name="Felis G.E."/>
            <person name="de Vos W.M."/>
            <person name="Barrangou R."/>
            <person name="Klaenhammer T.R."/>
            <person name="Caufield P.W."/>
            <person name="Cui Y."/>
            <person name="Zhang H."/>
            <person name="O'Toole P.W."/>
        </authorList>
    </citation>
    <scope>NUCLEOTIDE SEQUENCE [LARGE SCALE GENOMIC DNA]</scope>
    <source>
        <strain evidence="9 10">DSM 18390</strain>
    </source>
</reference>
<dbReference type="EMBL" id="AZFZ01000002">
    <property type="protein sequence ID" value="KRM45713.1"/>
    <property type="molecule type" value="Genomic_DNA"/>
</dbReference>
<dbReference type="PATRIC" id="fig|1423786.4.peg.952"/>
<evidence type="ECO:0000256" key="8">
    <source>
        <dbReference type="RuleBase" id="RU362101"/>
    </source>
</evidence>
<evidence type="ECO:0000256" key="6">
    <source>
        <dbReference type="ARBA" id="ARBA00022989"/>
    </source>
</evidence>
<dbReference type="Pfam" id="PF03824">
    <property type="entry name" value="NicO"/>
    <property type="match status" value="1"/>
</dbReference>
<keyword evidence="5 8" id="KW-0812">Transmembrane</keyword>
<evidence type="ECO:0000313" key="9">
    <source>
        <dbReference type="EMBL" id="KRM45713.1"/>
    </source>
</evidence>
<gene>
    <name evidence="9" type="ORF">FD47_GL000899</name>
</gene>
<dbReference type="PANTHER" id="PTHR31611:SF0">
    <property type="entry name" value="HIGH-AFFINITY NICKEL TRANSPORT PROTEIN NIC1"/>
    <property type="match status" value="1"/>
</dbReference>
<evidence type="ECO:0000256" key="4">
    <source>
        <dbReference type="ARBA" id="ARBA00022596"/>
    </source>
</evidence>
<proteinExistence type="inferred from homology"/>
<feature type="transmembrane region" description="Helical" evidence="8">
    <location>
        <begin position="260"/>
        <end position="283"/>
    </location>
</feature>
<feature type="transmembrane region" description="Helical" evidence="8">
    <location>
        <begin position="127"/>
        <end position="145"/>
    </location>
</feature>
<dbReference type="RefSeq" id="WP_054732220.1">
    <property type="nucleotide sequence ID" value="NZ_AZFZ01000002.1"/>
</dbReference>
<organism evidence="9 10">
    <name type="scientific">Lentilactobacillus parafarraginis DSM 18390 = JCM 14109</name>
    <dbReference type="NCBI Taxonomy" id="1423786"/>
    <lineage>
        <taxon>Bacteria</taxon>
        <taxon>Bacillati</taxon>
        <taxon>Bacillota</taxon>
        <taxon>Bacilli</taxon>
        <taxon>Lactobacillales</taxon>
        <taxon>Lactobacillaceae</taxon>
        <taxon>Lentilactobacillus</taxon>
    </lineage>
</organism>
<keyword evidence="7 8" id="KW-0472">Membrane</keyword>
<comment type="similarity">
    <text evidence="2 8">Belongs to the NiCoT transporter (TC 2.A.52) family.</text>
</comment>
<evidence type="ECO:0000313" key="10">
    <source>
        <dbReference type="Proteomes" id="UP000051010"/>
    </source>
</evidence>
<comment type="subcellular location">
    <subcellularLocation>
        <location evidence="8">Cell membrane</location>
        <topology evidence="8">Multi-pass membrane protein</topology>
    </subcellularLocation>
    <subcellularLocation>
        <location evidence="1">Endomembrane system</location>
        <topology evidence="1">Multi-pass membrane protein</topology>
    </subcellularLocation>
</comment>
<dbReference type="GO" id="GO:0005886">
    <property type="term" value="C:plasma membrane"/>
    <property type="evidence" value="ECO:0007669"/>
    <property type="project" value="UniProtKB-SubCell"/>
</dbReference>
<sequence>MEKLTANHRTLLRDGFQYGSYIFALFAIGWLLVILYLNRYPSLLAMAFLSFTFGLQHAFDIDHITTIDNITRKLINDGKNTHGVGFFFSLGHSLVVILMATVTIFFVGWSKQRLPHLQQIGATFGPIVSGTVLILLGTFNLIILIQTGREFRQLRHGKESAPADQMSSRTLRVFHWALHFIDHSWQTLIVGFLFGLGFDTATQISVLATSAVATSNGVPWVAVLAFPLLFTAGMCFMDTCDGLFMSTAYGWLFSSPFQKIYYNIVLTGLSVITAFFVGGVEFIQAFGRQLNFNSDLVRWCAALNFQVLGILLVVLFALTWSVAVILWRHITNRSINKK</sequence>
<evidence type="ECO:0000256" key="7">
    <source>
        <dbReference type="ARBA" id="ARBA00023136"/>
    </source>
</evidence>
<feature type="transmembrane region" description="Helical" evidence="8">
    <location>
        <begin position="176"/>
        <end position="198"/>
    </location>
</feature>
<evidence type="ECO:0000256" key="5">
    <source>
        <dbReference type="ARBA" id="ARBA00022692"/>
    </source>
</evidence>
<dbReference type="Proteomes" id="UP000051010">
    <property type="component" value="Unassembled WGS sequence"/>
</dbReference>
<comment type="caution">
    <text evidence="9">The sequence shown here is derived from an EMBL/GenBank/DDBJ whole genome shotgun (WGS) entry which is preliminary data.</text>
</comment>
<feature type="transmembrane region" description="Helical" evidence="8">
    <location>
        <begin position="83"/>
        <end position="107"/>
    </location>
</feature>
<evidence type="ECO:0000256" key="3">
    <source>
        <dbReference type="ARBA" id="ARBA00022448"/>
    </source>
</evidence>
<keyword evidence="4" id="KW-0533">Nickel</keyword>
<evidence type="ECO:0000256" key="2">
    <source>
        <dbReference type="ARBA" id="ARBA00010892"/>
    </source>
</evidence>
<feature type="transmembrane region" description="Helical" evidence="8">
    <location>
        <begin position="303"/>
        <end position="327"/>
    </location>
</feature>
<keyword evidence="3 8" id="KW-0813">Transport</keyword>
<evidence type="ECO:0000256" key="1">
    <source>
        <dbReference type="ARBA" id="ARBA00004127"/>
    </source>
</evidence>
<accession>A0A0R1YTU3</accession>
<name>A0A0R1YTU3_9LACO</name>
<dbReference type="InterPro" id="IPR004688">
    <property type="entry name" value="Ni/Co_transpt"/>
</dbReference>
<feature type="transmembrane region" description="Helical" evidence="8">
    <location>
        <begin position="218"/>
        <end position="239"/>
    </location>
</feature>
<protein>
    <recommendedName>
        <fullName evidence="8">Nickel/cobalt efflux system</fullName>
    </recommendedName>
</protein>
<dbReference type="GO" id="GO:0012505">
    <property type="term" value="C:endomembrane system"/>
    <property type="evidence" value="ECO:0007669"/>
    <property type="project" value="UniProtKB-SubCell"/>
</dbReference>
<feature type="transmembrane region" description="Helical" evidence="8">
    <location>
        <begin position="21"/>
        <end position="37"/>
    </location>
</feature>
<keyword evidence="6 8" id="KW-1133">Transmembrane helix</keyword>
<dbReference type="PANTHER" id="PTHR31611">
    <property type="entry name" value="HIGH-AFFINITY NICKEL TRANSPORT PROTEIN NIC1"/>
    <property type="match status" value="1"/>
</dbReference>
<dbReference type="AlphaFoldDB" id="A0A0R1YTU3"/>
<dbReference type="GO" id="GO:0015099">
    <property type="term" value="F:nickel cation transmembrane transporter activity"/>
    <property type="evidence" value="ECO:0007669"/>
    <property type="project" value="UniProtKB-UniRule"/>
</dbReference>